<dbReference type="SUPFAM" id="SSF81296">
    <property type="entry name" value="E set domains"/>
    <property type="match status" value="1"/>
</dbReference>
<feature type="domain" description="Moybdenum cofactor oxidoreductase dimerisation" evidence="6">
    <location>
        <begin position="327"/>
        <end position="415"/>
    </location>
</feature>
<accession>A0ABM6B9I7</accession>
<dbReference type="InterPro" id="IPR000572">
    <property type="entry name" value="OxRdtase_Mopterin-bd_dom"/>
</dbReference>
<dbReference type="PANTHER" id="PTHR19372:SF7">
    <property type="entry name" value="SULFITE OXIDASE, MITOCHONDRIAL"/>
    <property type="match status" value="1"/>
</dbReference>
<sequence length="422" mass="45804">MPAAGNAAHETAYDNRRLRQWLAGEARADGVTRRRLLTLLAATAAATALPATAPARAADSPIVKPLPPDWFIQRGTNAETRWEALHGTGHHTPNELFFVRNHTATPVLDAADWRLKLWGDGLRGRPAEDKPVEFGYDDLRALPAVTRTAYVECAGNGRSHYTTQQGESVTGTAWTLGAIGVARWRGVRLADVLRRAGLSPRAVDVQPRGLDAEYVSGGESLGRVRRPLPLSKALDDVLLAYEMNGEPLPYDHGYPVRVLVPSWIGIASIKWVGDLQVSAQPLYSPWNTTLYRLFGPAHPEEGSAPLTRQTIKSAFELANGATIPVGENQVLRGRSWSGAGGVARVDVSTDGGASWRRARLHDRPRPGTWTRWSLPWTPVTPGATQLLARATDTAGRTQPDSAAFNAQGYLFDAVVRHPVTVA</sequence>
<evidence type="ECO:0000256" key="4">
    <source>
        <dbReference type="ARBA" id="ARBA00023002"/>
    </source>
</evidence>
<dbReference type="PRINTS" id="PR00407">
    <property type="entry name" value="EUMOPTERIN"/>
</dbReference>
<evidence type="ECO:0000256" key="1">
    <source>
        <dbReference type="ARBA" id="ARBA00001924"/>
    </source>
</evidence>
<dbReference type="Pfam" id="PF00174">
    <property type="entry name" value="Oxidored_molyb"/>
    <property type="match status" value="1"/>
</dbReference>
<dbReference type="InterPro" id="IPR006311">
    <property type="entry name" value="TAT_signal"/>
</dbReference>
<dbReference type="RefSeq" id="WP_063484159.1">
    <property type="nucleotide sequence ID" value="NZ_CP012949.1"/>
</dbReference>
<evidence type="ECO:0000259" key="5">
    <source>
        <dbReference type="Pfam" id="PF00174"/>
    </source>
</evidence>
<evidence type="ECO:0000259" key="6">
    <source>
        <dbReference type="Pfam" id="PF03404"/>
    </source>
</evidence>
<dbReference type="PANTHER" id="PTHR19372">
    <property type="entry name" value="SULFITE REDUCTASE"/>
    <property type="match status" value="1"/>
</dbReference>
<dbReference type="InterPro" id="IPR014756">
    <property type="entry name" value="Ig_E-set"/>
</dbReference>
<dbReference type="InterPro" id="IPR036374">
    <property type="entry name" value="OxRdtase_Mopterin-bd_sf"/>
</dbReference>
<dbReference type="EMBL" id="CP012949">
    <property type="protein sequence ID" value="ANB10547.1"/>
    <property type="molecule type" value="Genomic_DNA"/>
</dbReference>
<name>A0ABM6B9I7_STRAM</name>
<keyword evidence="2" id="KW-0500">Molybdenum</keyword>
<proteinExistence type="predicted"/>
<dbReference type="SUPFAM" id="SSF56524">
    <property type="entry name" value="Oxidoreductase molybdopterin-binding domain"/>
    <property type="match status" value="1"/>
</dbReference>
<evidence type="ECO:0000256" key="3">
    <source>
        <dbReference type="ARBA" id="ARBA00022723"/>
    </source>
</evidence>
<reference evidence="7 8" key="2">
    <citation type="journal article" date="2016" name="Genome Announc.">
        <title>Complete Genome Sequence of Streptomyces ambofaciens DSM 40697, a Paradigm for Genome Plasticity Studies.</title>
        <authorList>
            <person name="Thibessard A."/>
            <person name="Leblond P."/>
        </authorList>
    </citation>
    <scope>NUCLEOTIDE SEQUENCE [LARGE SCALE GENOMIC DNA]</scope>
    <source>
        <strain evidence="7 8">DSM 40697</strain>
    </source>
</reference>
<dbReference type="PROSITE" id="PS51318">
    <property type="entry name" value="TAT"/>
    <property type="match status" value="1"/>
</dbReference>
<organism evidence="7 8">
    <name type="scientific">Streptomyces ambofaciens</name>
    <dbReference type="NCBI Taxonomy" id="1889"/>
    <lineage>
        <taxon>Bacteria</taxon>
        <taxon>Bacillati</taxon>
        <taxon>Actinomycetota</taxon>
        <taxon>Actinomycetes</taxon>
        <taxon>Kitasatosporales</taxon>
        <taxon>Streptomycetaceae</taxon>
        <taxon>Streptomyces</taxon>
    </lineage>
</organism>
<dbReference type="Pfam" id="PF03404">
    <property type="entry name" value="Mo-co_dimer"/>
    <property type="match status" value="1"/>
</dbReference>
<keyword evidence="3" id="KW-0479">Metal-binding</keyword>
<comment type="cofactor">
    <cofactor evidence="1">
        <name>Mo-molybdopterin</name>
        <dbReference type="ChEBI" id="CHEBI:71302"/>
    </cofactor>
</comment>
<dbReference type="Gene3D" id="2.60.40.650">
    <property type="match status" value="1"/>
</dbReference>
<feature type="domain" description="Oxidoreductase molybdopterin-binding" evidence="5">
    <location>
        <begin position="102"/>
        <end position="286"/>
    </location>
</feature>
<protein>
    <submittedName>
        <fullName evidence="7">Sulfite oxidase</fullName>
    </submittedName>
</protein>
<reference evidence="8" key="1">
    <citation type="submission" date="2015-10" db="EMBL/GenBank/DDBJ databases">
        <title>Complete genome sequence of Streptomyces ambofaciens DSM 40697.</title>
        <authorList>
            <person name="Thibessard A."/>
            <person name="Leblond P."/>
        </authorList>
    </citation>
    <scope>NUCLEOTIDE SEQUENCE [LARGE SCALE GENOMIC DNA]</scope>
    <source>
        <strain evidence="8">DSM 40697</strain>
    </source>
</reference>
<keyword evidence="8" id="KW-1185">Reference proteome</keyword>
<evidence type="ECO:0000256" key="2">
    <source>
        <dbReference type="ARBA" id="ARBA00022505"/>
    </source>
</evidence>
<keyword evidence="4" id="KW-0560">Oxidoreductase</keyword>
<evidence type="ECO:0000313" key="8">
    <source>
        <dbReference type="Proteomes" id="UP000076720"/>
    </source>
</evidence>
<dbReference type="Gene3D" id="3.90.420.10">
    <property type="entry name" value="Oxidoreductase, molybdopterin-binding domain"/>
    <property type="match status" value="1"/>
</dbReference>
<dbReference type="InterPro" id="IPR008335">
    <property type="entry name" value="Mopterin_OxRdtase_euk"/>
</dbReference>
<dbReference type="InterPro" id="IPR005066">
    <property type="entry name" value="MoCF_OxRdtse_dimer"/>
</dbReference>
<gene>
    <name evidence="7" type="ORF">SAM40697_6594</name>
</gene>
<dbReference type="Proteomes" id="UP000076720">
    <property type="component" value="Chromosome"/>
</dbReference>
<dbReference type="CDD" id="cd02110">
    <property type="entry name" value="SO_family_Moco_dimer"/>
    <property type="match status" value="1"/>
</dbReference>
<evidence type="ECO:0000313" key="7">
    <source>
        <dbReference type="EMBL" id="ANB10547.1"/>
    </source>
</evidence>